<comment type="caution">
    <text evidence="2">The sequence shown here is derived from an EMBL/GenBank/DDBJ whole genome shotgun (WGS) entry which is preliminary data.</text>
</comment>
<feature type="compositionally biased region" description="Low complexity" evidence="1">
    <location>
        <begin position="101"/>
        <end position="114"/>
    </location>
</feature>
<evidence type="ECO:0000256" key="1">
    <source>
        <dbReference type="SAM" id="MobiDB-lite"/>
    </source>
</evidence>
<evidence type="ECO:0000313" key="2">
    <source>
        <dbReference type="EMBL" id="KAG6588580.1"/>
    </source>
</evidence>
<feature type="region of interest" description="Disordered" evidence="1">
    <location>
        <begin position="82"/>
        <end position="123"/>
    </location>
</feature>
<gene>
    <name evidence="2" type="ORF">SDJN03_17145</name>
</gene>
<name>A0AAV6MXM3_9ROSI</name>
<protein>
    <recommendedName>
        <fullName evidence="4">Secreted protein</fullName>
    </recommendedName>
</protein>
<evidence type="ECO:0000313" key="3">
    <source>
        <dbReference type="Proteomes" id="UP000685013"/>
    </source>
</evidence>
<proteinExistence type="predicted"/>
<organism evidence="2 3">
    <name type="scientific">Cucurbita argyrosperma subsp. sororia</name>
    <dbReference type="NCBI Taxonomy" id="37648"/>
    <lineage>
        <taxon>Eukaryota</taxon>
        <taxon>Viridiplantae</taxon>
        <taxon>Streptophyta</taxon>
        <taxon>Embryophyta</taxon>
        <taxon>Tracheophyta</taxon>
        <taxon>Spermatophyta</taxon>
        <taxon>Magnoliopsida</taxon>
        <taxon>eudicotyledons</taxon>
        <taxon>Gunneridae</taxon>
        <taxon>Pentapetalae</taxon>
        <taxon>rosids</taxon>
        <taxon>fabids</taxon>
        <taxon>Cucurbitales</taxon>
        <taxon>Cucurbitaceae</taxon>
        <taxon>Cucurbiteae</taxon>
        <taxon>Cucurbita</taxon>
    </lineage>
</organism>
<dbReference type="Proteomes" id="UP000685013">
    <property type="component" value="Chromosome 11"/>
</dbReference>
<reference evidence="2 3" key="1">
    <citation type="journal article" date="2021" name="Hortic Res">
        <title>The domestication of Cucurbita argyrosperma as revealed by the genome of its wild relative.</title>
        <authorList>
            <person name="Barrera-Redondo J."/>
            <person name="Sanchez-de la Vega G."/>
            <person name="Aguirre-Liguori J.A."/>
            <person name="Castellanos-Morales G."/>
            <person name="Gutierrez-Guerrero Y.T."/>
            <person name="Aguirre-Dugua X."/>
            <person name="Aguirre-Planter E."/>
            <person name="Tenaillon M.I."/>
            <person name="Lira-Saade R."/>
            <person name="Eguiarte L.E."/>
        </authorList>
    </citation>
    <scope>NUCLEOTIDE SEQUENCE [LARGE SCALE GENOMIC DNA]</scope>
    <source>
        <strain evidence="2">JBR-2021</strain>
    </source>
</reference>
<feature type="non-terminal residue" evidence="2">
    <location>
        <position position="1"/>
    </location>
</feature>
<accession>A0AAV6MXM3</accession>
<keyword evidence="3" id="KW-1185">Reference proteome</keyword>
<sequence length="123" mass="13220">MRMNRGAVWLVAAGVAMRMNHGGHPSHGVAFVSRLVSGTHNGHLGHCVVSVSGSTSGIRSVDRSPPWPVLLSSRQRKSQVLSLQPRYVSSDPAPAQTGGLSCSRCPPSSGRSISTWRTLWHRQ</sequence>
<dbReference type="EMBL" id="JAGKQH010000011">
    <property type="protein sequence ID" value="KAG6588580.1"/>
    <property type="molecule type" value="Genomic_DNA"/>
</dbReference>
<dbReference type="AlphaFoldDB" id="A0AAV6MXM3"/>
<evidence type="ECO:0008006" key="4">
    <source>
        <dbReference type="Google" id="ProtNLM"/>
    </source>
</evidence>